<dbReference type="Proteomes" id="UP001652445">
    <property type="component" value="Unassembled WGS sequence"/>
</dbReference>
<name>A0ABT2UB06_9BACL</name>
<reference evidence="2 3" key="1">
    <citation type="submission" date="2022-09" db="EMBL/GenBank/DDBJ databases">
        <authorList>
            <person name="Han X.L."/>
            <person name="Wang Q."/>
            <person name="Lu T."/>
        </authorList>
    </citation>
    <scope>NUCLEOTIDE SEQUENCE [LARGE SCALE GENOMIC DNA]</scope>
    <source>
        <strain evidence="2 3">WQ 127069</strain>
    </source>
</reference>
<gene>
    <name evidence="2" type="ORF">OB236_03560</name>
</gene>
<dbReference type="SUPFAM" id="SSF51658">
    <property type="entry name" value="Xylose isomerase-like"/>
    <property type="match status" value="1"/>
</dbReference>
<dbReference type="Pfam" id="PF01261">
    <property type="entry name" value="AP_endonuc_2"/>
    <property type="match status" value="1"/>
</dbReference>
<protein>
    <submittedName>
        <fullName evidence="2">TIM barrel protein</fullName>
    </submittedName>
</protein>
<proteinExistence type="predicted"/>
<accession>A0ABT2UB06</accession>
<evidence type="ECO:0000313" key="2">
    <source>
        <dbReference type="EMBL" id="MCU6791201.1"/>
    </source>
</evidence>
<evidence type="ECO:0000313" key="3">
    <source>
        <dbReference type="Proteomes" id="UP001652445"/>
    </source>
</evidence>
<dbReference type="InterPro" id="IPR013022">
    <property type="entry name" value="Xyl_isomerase-like_TIM-brl"/>
</dbReference>
<comment type="caution">
    <text evidence="2">The sequence shown here is derived from an EMBL/GenBank/DDBJ whole genome shotgun (WGS) entry which is preliminary data.</text>
</comment>
<dbReference type="RefSeq" id="WP_262682779.1">
    <property type="nucleotide sequence ID" value="NZ_JAOQIO010000007.1"/>
</dbReference>
<dbReference type="Gene3D" id="3.20.20.150">
    <property type="entry name" value="Divalent-metal-dependent TIM barrel enzymes"/>
    <property type="match status" value="1"/>
</dbReference>
<feature type="domain" description="Xylose isomerase-like TIM barrel" evidence="1">
    <location>
        <begin position="20"/>
        <end position="178"/>
    </location>
</feature>
<keyword evidence="3" id="KW-1185">Reference proteome</keyword>
<dbReference type="EMBL" id="JAOQIO010000007">
    <property type="protein sequence ID" value="MCU6791201.1"/>
    <property type="molecule type" value="Genomic_DNA"/>
</dbReference>
<dbReference type="InterPro" id="IPR036237">
    <property type="entry name" value="Xyl_isomerase-like_sf"/>
</dbReference>
<sequence length="267" mass="30619">MLLKMFKATWGNKEPLASLFAKSADAGYAGIECPPPDRDHETEFRELLEQYNFEYIAQVATYSGDHYHEFAELSARAIEFKPILINCHSSVHGLKFAENVRFFEQALAIEKQAGISFAHETHRGRAMFTPWTTAELLQAFPDLKINADFSHWCCTCESLLGDQLDNLELAMSRAIHIHGRVGHRQGPQVSDPAAPEYAAELNAHMGWWLEICRQRLAEGNSYMTFTPEFGPPGYMPTLPYTRQPIIELWNVNEWIRAYFEQQYKQQA</sequence>
<organism evidence="2 3">
    <name type="scientific">Paenibacillus baimaensis</name>
    <dbReference type="NCBI Taxonomy" id="2982185"/>
    <lineage>
        <taxon>Bacteria</taxon>
        <taxon>Bacillati</taxon>
        <taxon>Bacillota</taxon>
        <taxon>Bacilli</taxon>
        <taxon>Bacillales</taxon>
        <taxon>Paenibacillaceae</taxon>
        <taxon>Paenibacillus</taxon>
    </lineage>
</organism>
<evidence type="ECO:0000259" key="1">
    <source>
        <dbReference type="Pfam" id="PF01261"/>
    </source>
</evidence>